<organism evidence="6 7">
    <name type="scientific">Caldicoprobacter faecalis</name>
    <dbReference type="NCBI Taxonomy" id="937334"/>
    <lineage>
        <taxon>Bacteria</taxon>
        <taxon>Bacillati</taxon>
        <taxon>Bacillota</taxon>
        <taxon>Clostridia</taxon>
        <taxon>Caldicoprobacterales</taxon>
        <taxon>Caldicoprobacteraceae</taxon>
        <taxon>Caldicoprobacter</taxon>
    </lineage>
</organism>
<evidence type="ECO:0000256" key="1">
    <source>
        <dbReference type="ARBA" id="ARBA00023136"/>
    </source>
</evidence>
<evidence type="ECO:0000313" key="7">
    <source>
        <dbReference type="Proteomes" id="UP000198577"/>
    </source>
</evidence>
<feature type="transmembrane region" description="Helical" evidence="4">
    <location>
        <begin position="23"/>
        <end position="45"/>
    </location>
</feature>
<dbReference type="GO" id="GO:0007155">
    <property type="term" value="P:cell adhesion"/>
    <property type="evidence" value="ECO:0007669"/>
    <property type="project" value="InterPro"/>
</dbReference>
<dbReference type="Proteomes" id="UP000198577">
    <property type="component" value="Unassembled WGS sequence"/>
</dbReference>
<feature type="coiled-coil region" evidence="3">
    <location>
        <begin position="65"/>
        <end position="144"/>
    </location>
</feature>
<evidence type="ECO:0000256" key="3">
    <source>
        <dbReference type="SAM" id="Coils"/>
    </source>
</evidence>
<dbReference type="GO" id="GO:0015629">
    <property type="term" value="C:actin cytoskeleton"/>
    <property type="evidence" value="ECO:0007669"/>
    <property type="project" value="InterPro"/>
</dbReference>
<keyword evidence="4" id="KW-0812">Transmembrane</keyword>
<protein>
    <submittedName>
        <fullName evidence="6">MgtE intracellular N domain-containing protein</fullName>
    </submittedName>
</protein>
<keyword evidence="3" id="KW-0175">Coiled coil</keyword>
<reference evidence="6 7" key="1">
    <citation type="submission" date="2016-10" db="EMBL/GenBank/DDBJ databases">
        <authorList>
            <person name="de Groot N.N."/>
        </authorList>
    </citation>
    <scope>NUCLEOTIDE SEQUENCE [LARGE SCALE GENOMIC DNA]</scope>
    <source>
        <strain evidence="6 7">DSM 20678</strain>
    </source>
</reference>
<dbReference type="GO" id="GO:0005198">
    <property type="term" value="F:structural molecule activity"/>
    <property type="evidence" value="ECO:0007669"/>
    <property type="project" value="InterPro"/>
</dbReference>
<name>A0A1I5RMD1_9FIRM</name>
<evidence type="ECO:0000256" key="2">
    <source>
        <dbReference type="ARBA" id="ARBA00029433"/>
    </source>
</evidence>
<keyword evidence="4" id="KW-1133">Transmembrane helix</keyword>
<dbReference type="OrthoDB" id="1724615at2"/>
<accession>A0A1I5RMD1</accession>
<gene>
    <name evidence="6" type="ORF">SAMN05444406_10135</name>
</gene>
<proteinExistence type="predicted"/>
<dbReference type="Pfam" id="PF03448">
    <property type="entry name" value="MgtE_N"/>
    <property type="match status" value="1"/>
</dbReference>
<keyword evidence="1 4" id="KW-0472">Membrane</keyword>
<dbReference type="InterPro" id="IPR006668">
    <property type="entry name" value="Mg_transptr_MgtE_intracell_dom"/>
</dbReference>
<dbReference type="AlphaFoldDB" id="A0A1I5RMD1"/>
<dbReference type="EMBL" id="FOXR01000001">
    <property type="protein sequence ID" value="SFP59411.1"/>
    <property type="molecule type" value="Genomic_DNA"/>
</dbReference>
<dbReference type="RefSeq" id="WP_025746589.1">
    <property type="nucleotide sequence ID" value="NZ_FOXR01000001.1"/>
</dbReference>
<dbReference type="PROSITE" id="PS00663">
    <property type="entry name" value="VINCULIN_1"/>
    <property type="match status" value="1"/>
</dbReference>
<keyword evidence="7" id="KW-1185">Reference proteome</keyword>
<dbReference type="GO" id="GO:0012505">
    <property type="term" value="C:endomembrane system"/>
    <property type="evidence" value="ECO:0007669"/>
    <property type="project" value="UniProtKB-SubCell"/>
</dbReference>
<evidence type="ECO:0000256" key="4">
    <source>
        <dbReference type="SAM" id="Phobius"/>
    </source>
</evidence>
<dbReference type="STRING" id="937334.SAMN05444406_10135"/>
<dbReference type="InterPro" id="IPR000633">
    <property type="entry name" value="Vinculin_CS"/>
</dbReference>
<evidence type="ECO:0000259" key="5">
    <source>
        <dbReference type="Pfam" id="PF03448"/>
    </source>
</evidence>
<comment type="subcellular location">
    <subcellularLocation>
        <location evidence="2">Endomembrane system</location>
        <topology evidence="2">Peripheral membrane protein</topology>
        <orientation evidence="2">Cytoplasmic side</orientation>
    </subcellularLocation>
</comment>
<feature type="domain" description="Magnesium transporter MgtE intracellular" evidence="5">
    <location>
        <begin position="139"/>
        <end position="197"/>
    </location>
</feature>
<evidence type="ECO:0000313" key="6">
    <source>
        <dbReference type="EMBL" id="SFP59411.1"/>
    </source>
</evidence>
<sequence length="200" mass="22559">MAGYDRGIKQNVGNGTMMDTRGASWLIILVLLLFVVIAAGLLVFFNVGGIRDAVMGFLFSSKAGSNQQSEESLKLQQELKALEDEKNRLKDFENQLNTLKSQLESRQQELEQRELKLQEREKEIEELQQKLSAQFENIKDIAKLYENMEGEQAASILSEMSDNQLVIQILKNMSEEKSAEILGLMDAKKAADLTRQMAGQ</sequence>
<dbReference type="SUPFAM" id="SSF158791">
    <property type="entry name" value="MgtE N-terminal domain-like"/>
    <property type="match status" value="1"/>
</dbReference>